<gene>
    <name evidence="6" type="primary">mnmE_1</name>
    <name evidence="6" type="ORF">ERS852551_01544</name>
</gene>
<dbReference type="NCBIfam" id="TIGR03918">
    <property type="entry name" value="GTP_HydF"/>
    <property type="match status" value="1"/>
</dbReference>
<dbReference type="InterPro" id="IPR040644">
    <property type="entry name" value="HydF_tetramer"/>
</dbReference>
<evidence type="ECO:0000259" key="3">
    <source>
        <dbReference type="Pfam" id="PF01926"/>
    </source>
</evidence>
<dbReference type="EC" id="3.6.5.-" evidence="6"/>
<dbReference type="GO" id="GO:0005525">
    <property type="term" value="F:GTP binding"/>
    <property type="evidence" value="ECO:0007669"/>
    <property type="project" value="UniProtKB-KW"/>
</dbReference>
<reference evidence="6 7" key="1">
    <citation type="submission" date="2015-09" db="EMBL/GenBank/DDBJ databases">
        <authorList>
            <consortium name="Pathogen Informatics"/>
        </authorList>
    </citation>
    <scope>NUCLEOTIDE SEQUENCE [LARGE SCALE GENOMIC DNA]</scope>
    <source>
        <strain evidence="6 7">2789STDY5834939</strain>
    </source>
</reference>
<dbReference type="Gene3D" id="3.40.50.11420">
    <property type="match status" value="1"/>
</dbReference>
<dbReference type="RefSeq" id="WP_006874266.1">
    <property type="nucleotide sequence ID" value="NZ_CABIWA010000012.1"/>
</dbReference>
<keyword evidence="6" id="KW-0378">Hydrolase</keyword>
<dbReference type="Pfam" id="PF18133">
    <property type="entry name" value="HydF_tetramer"/>
    <property type="match status" value="1"/>
</dbReference>
<evidence type="ECO:0000259" key="4">
    <source>
        <dbReference type="Pfam" id="PF18128"/>
    </source>
</evidence>
<feature type="domain" description="G" evidence="3">
    <location>
        <begin position="13"/>
        <end position="126"/>
    </location>
</feature>
<dbReference type="InterPro" id="IPR005225">
    <property type="entry name" value="Small_GTP-bd"/>
</dbReference>
<dbReference type="AlphaFoldDB" id="A0A174Q1E6"/>
<dbReference type="PANTHER" id="PTHR42714:SF6">
    <property type="entry name" value="TRANSLATION INITIATION FACTOR IF-2"/>
    <property type="match status" value="1"/>
</dbReference>
<dbReference type="OrthoDB" id="9811338at2"/>
<dbReference type="SUPFAM" id="SSF52540">
    <property type="entry name" value="P-loop containing nucleoside triphosphate hydrolases"/>
    <property type="match status" value="1"/>
</dbReference>
<dbReference type="Gene3D" id="3.40.50.300">
    <property type="entry name" value="P-loop containing nucleotide triphosphate hydrolases"/>
    <property type="match status" value="1"/>
</dbReference>
<dbReference type="GO" id="GO:0016787">
    <property type="term" value="F:hydrolase activity"/>
    <property type="evidence" value="ECO:0007669"/>
    <property type="project" value="UniProtKB-KW"/>
</dbReference>
<dbReference type="NCBIfam" id="TIGR00231">
    <property type="entry name" value="small_GTP"/>
    <property type="match status" value="1"/>
</dbReference>
<dbReference type="Proteomes" id="UP000095765">
    <property type="component" value="Unassembled WGS sequence"/>
</dbReference>
<organism evidence="6 7">
    <name type="scientific">Anaerotruncus colihominis</name>
    <dbReference type="NCBI Taxonomy" id="169435"/>
    <lineage>
        <taxon>Bacteria</taxon>
        <taxon>Bacillati</taxon>
        <taxon>Bacillota</taxon>
        <taxon>Clostridia</taxon>
        <taxon>Eubacteriales</taxon>
        <taxon>Oscillospiraceae</taxon>
        <taxon>Anaerotruncus</taxon>
    </lineage>
</organism>
<dbReference type="GO" id="GO:0002098">
    <property type="term" value="P:tRNA wobble uridine modification"/>
    <property type="evidence" value="ECO:0007669"/>
    <property type="project" value="TreeGrafter"/>
</dbReference>
<feature type="domain" description="Hydrogen maturase F dimerization" evidence="4">
    <location>
        <begin position="181"/>
        <end position="277"/>
    </location>
</feature>
<name>A0A174Q1E6_9FIRM</name>
<protein>
    <submittedName>
        <fullName evidence="6">tRNA modification GTPase MnmE</fullName>
        <ecNumber evidence="6">3.6.5.-</ecNumber>
    </submittedName>
</protein>
<dbReference type="GO" id="GO:0030488">
    <property type="term" value="P:tRNA methylation"/>
    <property type="evidence" value="ECO:0007669"/>
    <property type="project" value="TreeGrafter"/>
</dbReference>
<evidence type="ECO:0000256" key="1">
    <source>
        <dbReference type="ARBA" id="ARBA00022741"/>
    </source>
</evidence>
<keyword evidence="2" id="KW-0342">GTP-binding</keyword>
<dbReference type="Gene3D" id="3.40.50.11410">
    <property type="match status" value="1"/>
</dbReference>
<evidence type="ECO:0000313" key="6">
    <source>
        <dbReference type="EMBL" id="CUP67083.1"/>
    </source>
</evidence>
<evidence type="ECO:0000313" key="7">
    <source>
        <dbReference type="Proteomes" id="UP000095765"/>
    </source>
</evidence>
<dbReference type="InterPro" id="IPR027417">
    <property type="entry name" value="P-loop_NTPase"/>
</dbReference>
<dbReference type="InterPro" id="IPR006073">
    <property type="entry name" value="GTP-bd"/>
</dbReference>
<dbReference type="GO" id="GO:0005737">
    <property type="term" value="C:cytoplasm"/>
    <property type="evidence" value="ECO:0007669"/>
    <property type="project" value="TreeGrafter"/>
</dbReference>
<dbReference type="Pfam" id="PF18128">
    <property type="entry name" value="HydF_dimer"/>
    <property type="match status" value="1"/>
</dbReference>
<proteinExistence type="predicted"/>
<dbReference type="InterPro" id="IPR023873">
    <property type="entry name" value="FeFe-hyd_GTPase_HydF"/>
</dbReference>
<feature type="domain" description="Hydrogen maturase F tetramerization" evidence="5">
    <location>
        <begin position="281"/>
        <end position="394"/>
    </location>
</feature>
<accession>A0A174Q1E6</accession>
<dbReference type="PANTHER" id="PTHR42714">
    <property type="entry name" value="TRNA MODIFICATION GTPASE GTPBP3"/>
    <property type="match status" value="1"/>
</dbReference>
<dbReference type="CDD" id="cd00880">
    <property type="entry name" value="Era_like"/>
    <property type="match status" value="1"/>
</dbReference>
<dbReference type="InterPro" id="IPR041606">
    <property type="entry name" value="HydF_dimer"/>
</dbReference>
<evidence type="ECO:0000259" key="5">
    <source>
        <dbReference type="Pfam" id="PF18133"/>
    </source>
</evidence>
<keyword evidence="1" id="KW-0547">Nucleotide-binding</keyword>
<dbReference type="Pfam" id="PF01926">
    <property type="entry name" value="MMR_HSR1"/>
    <property type="match status" value="1"/>
</dbReference>
<dbReference type="EMBL" id="CZBE01000009">
    <property type="protein sequence ID" value="CUP67083.1"/>
    <property type="molecule type" value="Genomic_DNA"/>
</dbReference>
<evidence type="ECO:0000256" key="2">
    <source>
        <dbReference type="ARBA" id="ARBA00023134"/>
    </source>
</evidence>
<sequence length="396" mass="42060">MSLTSTPSANRLHIGIFGKRNSGKSSLINAITGQNTAVTSDIAGTTTDPVYKAMEIHGIGPCMLIDTAGFDDEGSLGALRIEKTRDALAKTDVAIMLFCDADLTQEQEWIGALRAQKTPVVAVVNKADILPNVPEIAEAVHTAFGLFPVVASAKDGAGVKDVIEAVIRQMPEDYEKKSVTGGLVSDGDVVLLVMPQDIQAPKGRLILPQVQTIRDLLDNRCVVIGVTADKLDAGLAALARPPRLIITDSQAFPQVYAKKPPETLLTSFSVLMAGVKGDINAFVEGAAAIDALTKDSRVLIAEACTHAPLEEDIGRVKLPRLLRARISGELAVDIVSGPDFPDDLSGYSLIIHCGACMFNRRYVLARIEKARAAGVPITNYGVALAKLGGILDRIAY</sequence>